<evidence type="ECO:0000256" key="6">
    <source>
        <dbReference type="ARBA" id="ARBA00022898"/>
    </source>
</evidence>
<dbReference type="RefSeq" id="XP_066922887.1">
    <property type="nucleotide sequence ID" value="XM_067066786.1"/>
</dbReference>
<evidence type="ECO:0000256" key="7">
    <source>
        <dbReference type="ARBA" id="ARBA00024016"/>
    </source>
</evidence>
<keyword evidence="5" id="KW-0808">Transferase</keyword>
<dbReference type="OrthoDB" id="2414662at2759"/>
<evidence type="ECO:0000256" key="3">
    <source>
        <dbReference type="ARBA" id="ARBA00011738"/>
    </source>
</evidence>
<evidence type="ECO:0000256" key="5">
    <source>
        <dbReference type="ARBA" id="ARBA00022679"/>
    </source>
</evidence>
<dbReference type="GO" id="GO:0070189">
    <property type="term" value="P:kynurenine metabolic process"/>
    <property type="evidence" value="ECO:0007669"/>
    <property type="project" value="UniProtKB-ARBA"/>
</dbReference>
<dbReference type="PANTHER" id="PTHR43807">
    <property type="entry name" value="FI04487P"/>
    <property type="match status" value="1"/>
</dbReference>
<dbReference type="InterPro" id="IPR015422">
    <property type="entry name" value="PyrdxlP-dep_Trfase_small"/>
</dbReference>
<dbReference type="FunFam" id="3.40.640.10:FF:000024">
    <property type="entry name" value="Kynurenine--oxoglutarate transaminase 3"/>
    <property type="match status" value="1"/>
</dbReference>
<dbReference type="InterPro" id="IPR015424">
    <property type="entry name" value="PyrdxlP-dep_Trfase"/>
</dbReference>
<comment type="cofactor">
    <cofactor evidence="1">
        <name>pyridoxal 5'-phosphate</name>
        <dbReference type="ChEBI" id="CHEBI:597326"/>
    </cofactor>
</comment>
<comment type="similarity">
    <text evidence="2">Belongs to the class-I pyridoxal-phosphate-dependent aminotransferase family.</text>
</comment>
<dbReference type="InterPro" id="IPR051326">
    <property type="entry name" value="Kynurenine-oxoglutarate_AT"/>
</dbReference>
<evidence type="ECO:0000256" key="4">
    <source>
        <dbReference type="ARBA" id="ARBA00022576"/>
    </source>
</evidence>
<comment type="pathway">
    <text evidence="7">Amino-acid degradation; L-kynurenine degradation; kynurenate from L-kynurenine: step 1/2.</text>
</comment>
<dbReference type="EnsemblMetazoa" id="CLYHEMT004320.1">
    <property type="protein sequence ID" value="CLYHEMP004320.1"/>
    <property type="gene ID" value="CLYHEMG004320"/>
</dbReference>
<evidence type="ECO:0000259" key="8">
    <source>
        <dbReference type="Pfam" id="PF00155"/>
    </source>
</evidence>
<protein>
    <recommendedName>
        <fullName evidence="8">Aminotransferase class I/classII large domain-containing protein</fullName>
    </recommendedName>
</protein>
<evidence type="ECO:0000313" key="10">
    <source>
        <dbReference type="Proteomes" id="UP000594262"/>
    </source>
</evidence>
<dbReference type="CDD" id="cd00609">
    <property type="entry name" value="AAT_like"/>
    <property type="match status" value="1"/>
</dbReference>
<dbReference type="Proteomes" id="UP000594262">
    <property type="component" value="Unplaced"/>
</dbReference>
<accession>A0A7M5V0L2</accession>
<keyword evidence="10" id="KW-1185">Reference proteome</keyword>
<organism evidence="9 10">
    <name type="scientific">Clytia hemisphaerica</name>
    <dbReference type="NCBI Taxonomy" id="252671"/>
    <lineage>
        <taxon>Eukaryota</taxon>
        <taxon>Metazoa</taxon>
        <taxon>Cnidaria</taxon>
        <taxon>Hydrozoa</taxon>
        <taxon>Hydroidolina</taxon>
        <taxon>Leptothecata</taxon>
        <taxon>Obeliida</taxon>
        <taxon>Clytiidae</taxon>
        <taxon>Clytia</taxon>
    </lineage>
</organism>
<dbReference type="Gene3D" id="3.40.640.10">
    <property type="entry name" value="Type I PLP-dependent aspartate aminotransferase-like (Major domain)"/>
    <property type="match status" value="1"/>
</dbReference>
<dbReference type="GO" id="GO:0030170">
    <property type="term" value="F:pyridoxal phosphate binding"/>
    <property type="evidence" value="ECO:0007669"/>
    <property type="project" value="InterPro"/>
</dbReference>
<evidence type="ECO:0000256" key="1">
    <source>
        <dbReference type="ARBA" id="ARBA00001933"/>
    </source>
</evidence>
<dbReference type="PANTHER" id="PTHR43807:SF20">
    <property type="entry name" value="FI04487P"/>
    <property type="match status" value="1"/>
</dbReference>
<dbReference type="FunFam" id="3.90.1150.10:FF:000021">
    <property type="entry name" value="Kynurenine--oxoglutarate transaminase 3"/>
    <property type="match status" value="1"/>
</dbReference>
<dbReference type="InterPro" id="IPR015421">
    <property type="entry name" value="PyrdxlP-dep_Trfase_major"/>
</dbReference>
<dbReference type="Pfam" id="PF00155">
    <property type="entry name" value="Aminotran_1_2"/>
    <property type="match status" value="1"/>
</dbReference>
<comment type="subunit">
    <text evidence="3">Homodimer.</text>
</comment>
<dbReference type="Gene3D" id="3.90.1150.10">
    <property type="entry name" value="Aspartate Aminotransferase, domain 1"/>
    <property type="match status" value="1"/>
</dbReference>
<dbReference type="GO" id="GO:0005739">
    <property type="term" value="C:mitochondrion"/>
    <property type="evidence" value="ECO:0007669"/>
    <property type="project" value="TreeGrafter"/>
</dbReference>
<evidence type="ECO:0000256" key="2">
    <source>
        <dbReference type="ARBA" id="ARBA00007441"/>
    </source>
</evidence>
<evidence type="ECO:0000313" key="9">
    <source>
        <dbReference type="EnsemblMetazoa" id="CLYHEMP004320.1"/>
    </source>
</evidence>
<reference evidence="9" key="1">
    <citation type="submission" date="2021-01" db="UniProtKB">
        <authorList>
            <consortium name="EnsemblMetazoa"/>
        </authorList>
    </citation>
    <scope>IDENTIFICATION</scope>
</reference>
<name>A0A7M5V0L2_9CNID</name>
<feature type="domain" description="Aminotransferase class I/classII large" evidence="8">
    <location>
        <begin position="70"/>
        <end position="451"/>
    </location>
</feature>
<sequence>MRSCKKLLDHYSLTGWTASRRSCACQRYQFIKMASTTSSPSEPLTISKAAQSVPENVWVKSVKLVQEYKPVNLGQGFPDFPEIVPKRLRKNLCATQADDAPVHYNQYARGQGQNDLVRELALLYSPLMGRTIDPMSEILVTVGAYESLHCAVHAVTNPGDEVILIEPYFDSYGETVRVIGATARNVPLKLKKGGKSSKDFVLDKEELRNAFNEKTKCIIVNTPHNPTGKMFDQEEIEFIADLCKKHNVLYISDEVYEWLHYENKHVRVASLPGMWERTITICSAGKTFNATGFKTGWALGPKYLISAAMGIHQGIIYTVPTPLQIALAETIKEERALIGTDESYWKFLNETMTKKREEMFQLATEAGLNPIKPDGGYFMVMDLSNLDFEPPVESKDVYDQRFCEWLVKEKGIAAIPISAFFSKNHKEEFQRFVRFCFIKGDSTMQQAAEKLRQLNIKNSDSKL</sequence>
<dbReference type="InterPro" id="IPR004839">
    <property type="entry name" value="Aminotransferase_I/II_large"/>
</dbReference>
<proteinExistence type="inferred from homology"/>
<dbReference type="GO" id="GO:0016212">
    <property type="term" value="F:kynurenine-oxoglutarate transaminase activity"/>
    <property type="evidence" value="ECO:0007669"/>
    <property type="project" value="TreeGrafter"/>
</dbReference>
<dbReference type="GeneID" id="136810217"/>
<keyword evidence="6" id="KW-0663">Pyridoxal phosphate</keyword>
<dbReference type="SUPFAM" id="SSF53383">
    <property type="entry name" value="PLP-dependent transferases"/>
    <property type="match status" value="1"/>
</dbReference>
<dbReference type="AlphaFoldDB" id="A0A7M5V0L2"/>
<keyword evidence="4" id="KW-0032">Aminotransferase</keyword>